<dbReference type="Pfam" id="PF06769">
    <property type="entry name" value="YoeB_toxin"/>
    <property type="match status" value="1"/>
</dbReference>
<geneLocation type="plasmid" evidence="7">
    <name>pRGRH0399</name>
</geneLocation>
<keyword evidence="4" id="KW-0255">Endonuclease</keyword>
<dbReference type="Gene3D" id="3.30.2310.20">
    <property type="entry name" value="RelE-like"/>
    <property type="match status" value="1"/>
</dbReference>
<evidence type="ECO:0000313" key="7">
    <source>
        <dbReference type="EMBL" id="CRY94891.1"/>
    </source>
</evidence>
<dbReference type="GO" id="GO:0045892">
    <property type="term" value="P:negative regulation of DNA-templated transcription"/>
    <property type="evidence" value="ECO:0007669"/>
    <property type="project" value="TreeGrafter"/>
</dbReference>
<evidence type="ECO:0000256" key="4">
    <source>
        <dbReference type="ARBA" id="ARBA00022759"/>
    </source>
</evidence>
<dbReference type="PANTHER" id="PTHR38039">
    <property type="entry name" value="TOXIN YOEB"/>
    <property type="match status" value="1"/>
</dbReference>
<dbReference type="GO" id="GO:0006401">
    <property type="term" value="P:RNA catabolic process"/>
    <property type="evidence" value="ECO:0007669"/>
    <property type="project" value="InterPro"/>
</dbReference>
<dbReference type="InterPro" id="IPR009614">
    <property type="entry name" value="YoeB_toxin"/>
</dbReference>
<reference evidence="7" key="1">
    <citation type="submission" date="2015-06" db="EMBL/GenBank/DDBJ databases">
        <authorList>
            <person name="Joergensen T."/>
        </authorList>
    </citation>
    <scope>NUCLEOTIDE SEQUENCE</scope>
    <source>
        <plasmid evidence="7">pRGRH0399</plasmid>
    </source>
</reference>
<dbReference type="PANTHER" id="PTHR38039:SF1">
    <property type="entry name" value="TOXIN YOEB"/>
    <property type="match status" value="1"/>
</dbReference>
<evidence type="ECO:0000256" key="3">
    <source>
        <dbReference type="ARBA" id="ARBA00022722"/>
    </source>
</evidence>
<dbReference type="SUPFAM" id="SSF143011">
    <property type="entry name" value="RelE-like"/>
    <property type="match status" value="1"/>
</dbReference>
<protein>
    <recommendedName>
        <fullName evidence="6">Putative mRNA interferase YoeB</fullName>
    </recommendedName>
</protein>
<dbReference type="InterPro" id="IPR035093">
    <property type="entry name" value="RelE/ParE_toxin_dom_sf"/>
</dbReference>
<keyword evidence="3" id="KW-0540">Nuclease</keyword>
<keyword evidence="5" id="KW-0378">Hydrolase</keyword>
<evidence type="ECO:0000256" key="2">
    <source>
        <dbReference type="ARBA" id="ARBA00022649"/>
    </source>
</evidence>
<name>A0A0H5PYS1_9ZZZZ</name>
<sequence>MSYQISFTPEAEKVLTKYKKSNPNAFKKFLKLIPELAEHPKTGTGHPEPLVSGNSVTYSRRISGKDRIIYDVYDETITVLILSVEGHYKDK</sequence>
<accession>A0A0H5PYS1</accession>
<keyword evidence="2" id="KW-1277">Toxin-antitoxin system</keyword>
<dbReference type="AlphaFoldDB" id="A0A0H5PYS1"/>
<organism evidence="7">
    <name type="scientific">uncultured prokaryote</name>
    <dbReference type="NCBI Taxonomy" id="198431"/>
    <lineage>
        <taxon>unclassified sequences</taxon>
        <taxon>environmental samples</taxon>
    </lineage>
</organism>
<keyword evidence="7" id="KW-0614">Plasmid</keyword>
<evidence type="ECO:0000256" key="5">
    <source>
        <dbReference type="ARBA" id="ARBA00022801"/>
    </source>
</evidence>
<proteinExistence type="inferred from homology"/>
<evidence type="ECO:0000256" key="6">
    <source>
        <dbReference type="ARBA" id="ARBA00030388"/>
    </source>
</evidence>
<reference evidence="7" key="2">
    <citation type="submission" date="2015-07" db="EMBL/GenBank/DDBJ databases">
        <title>Plasmids, circular viruses and viroids from rat gut.</title>
        <authorList>
            <person name="Jorgensen T.J."/>
            <person name="Hansen M.A."/>
            <person name="Xu Z."/>
            <person name="Tabak M.A."/>
            <person name="Sorensen S.J."/>
            <person name="Hansen L.H."/>
        </authorList>
    </citation>
    <scope>NUCLEOTIDE SEQUENCE</scope>
    <source>
        <plasmid evidence="7">pRGRH0399</plasmid>
    </source>
</reference>
<dbReference type="EMBL" id="LN853046">
    <property type="protein sequence ID" value="CRY94891.1"/>
    <property type="molecule type" value="Genomic_DNA"/>
</dbReference>
<comment type="similarity">
    <text evidence="1">Belongs to the YoeB family.</text>
</comment>
<dbReference type="GO" id="GO:0004519">
    <property type="term" value="F:endonuclease activity"/>
    <property type="evidence" value="ECO:0007669"/>
    <property type="project" value="UniProtKB-KW"/>
</dbReference>
<evidence type="ECO:0000256" key="1">
    <source>
        <dbReference type="ARBA" id="ARBA00008172"/>
    </source>
</evidence>
<dbReference type="NCBIfam" id="TIGR02116">
    <property type="entry name" value="toxin_Txe_YoeB"/>
    <property type="match status" value="1"/>
</dbReference>
<dbReference type="GO" id="GO:0016787">
    <property type="term" value="F:hydrolase activity"/>
    <property type="evidence" value="ECO:0007669"/>
    <property type="project" value="UniProtKB-KW"/>
</dbReference>